<dbReference type="AlphaFoldDB" id="U3T9W0"/>
<protein>
    <recommendedName>
        <fullName evidence="3">Probable cyclic pyranopterin monophosphate synthase</fullName>
        <ecNumber evidence="3">4.6.1.17</ecNumber>
    </recommendedName>
    <alternativeName>
        <fullName evidence="3">Molybdenum cofactor biosynthesis protein C</fullName>
    </alternativeName>
</protein>
<proteinExistence type="inferred from homology"/>
<accession>U3T9W0</accession>
<evidence type="ECO:0000256" key="1">
    <source>
        <dbReference type="ARBA" id="ARBA00005046"/>
    </source>
</evidence>
<dbReference type="eggNOG" id="arCOG01530">
    <property type="taxonomic scope" value="Archaea"/>
</dbReference>
<comment type="similarity">
    <text evidence="3">Belongs to the MoaC family.</text>
</comment>
<evidence type="ECO:0000313" key="6">
    <source>
        <dbReference type="Proteomes" id="UP000016887"/>
    </source>
</evidence>
<dbReference type="EMBL" id="AP012489">
    <property type="protein sequence ID" value="BAN90322.1"/>
    <property type="molecule type" value="Genomic_DNA"/>
</dbReference>
<dbReference type="EC" id="4.6.1.17" evidence="3"/>
<dbReference type="UniPathway" id="UPA00344"/>
<keyword evidence="6" id="KW-1185">Reference proteome</keyword>
<evidence type="ECO:0000256" key="3">
    <source>
        <dbReference type="HAMAP-Rule" id="MF_01224"/>
    </source>
</evidence>
<sequence length="146" mass="15641">MGSAGMVDITGKEPVRREAVASGFIKLRRETVEAIRRGVVAKGDVVSVASVAAVLAAKETPRLIPLTHPIPIEKVEPEVRVRDDGVEVRVRVATTAKTGVEMEALAGVTAALLTVWDMVKSLEKDETGNYPDTVITGVRVEVKRKG</sequence>
<dbReference type="SUPFAM" id="SSF55040">
    <property type="entry name" value="Molybdenum cofactor biosynthesis protein C, MoaC"/>
    <property type="match status" value="1"/>
</dbReference>
<dbReference type="NCBIfam" id="NF008999">
    <property type="entry name" value="PRK12343.1"/>
    <property type="match status" value="1"/>
</dbReference>
<dbReference type="GO" id="GO:0006777">
    <property type="term" value="P:Mo-molybdopterin cofactor biosynthetic process"/>
    <property type="evidence" value="ECO:0007669"/>
    <property type="project" value="UniProtKB-UniRule"/>
</dbReference>
<dbReference type="Gene3D" id="3.30.70.640">
    <property type="entry name" value="Molybdopterin cofactor biosynthesis C (MoaC) domain"/>
    <property type="match status" value="1"/>
</dbReference>
<comment type="catalytic activity">
    <reaction evidence="3">
        <text>(8S)-3',8-cyclo-7,8-dihydroguanosine 5'-triphosphate = cyclic pyranopterin phosphate + diphosphate</text>
        <dbReference type="Rhea" id="RHEA:49580"/>
        <dbReference type="ChEBI" id="CHEBI:33019"/>
        <dbReference type="ChEBI" id="CHEBI:59648"/>
        <dbReference type="ChEBI" id="CHEBI:131766"/>
        <dbReference type="EC" id="4.6.1.17"/>
    </reaction>
</comment>
<dbReference type="STRING" id="1198449.ACAM_0853"/>
<comment type="function">
    <text evidence="3">Catalyzes the conversion of (8S)-3',8-cyclo-7,8-dihydroguanosine 5'-triphosphate to cyclic pyranopterin monophosphate (cPMP).</text>
</comment>
<dbReference type="KEGG" id="acj:ACAM_0853"/>
<keyword evidence="2 3" id="KW-0501">Molybdenum cofactor biosynthesis</keyword>
<dbReference type="RefSeq" id="WP_022541595.1">
    <property type="nucleotide sequence ID" value="NC_022521.1"/>
</dbReference>
<comment type="subunit">
    <text evidence="3">Homohexamer; trimer of dimers.</text>
</comment>
<gene>
    <name evidence="3 5" type="primary">moaC</name>
    <name evidence="5" type="ORF">ACAM_0853</name>
</gene>
<organism evidence="5 6">
    <name type="scientific">Aeropyrum camini SY1 = JCM 12091</name>
    <dbReference type="NCBI Taxonomy" id="1198449"/>
    <lineage>
        <taxon>Archaea</taxon>
        <taxon>Thermoproteota</taxon>
        <taxon>Thermoprotei</taxon>
        <taxon>Desulfurococcales</taxon>
        <taxon>Desulfurococcaceae</taxon>
        <taxon>Aeropyrum</taxon>
    </lineage>
</organism>
<name>U3T9W0_9CREN</name>
<dbReference type="InterPro" id="IPR023047">
    <property type="entry name" value="Mo_CF_biosynth-C_arc"/>
</dbReference>
<feature type="binding site" evidence="3">
    <location>
        <begin position="102"/>
        <end position="103"/>
    </location>
    <ligand>
        <name>substrate</name>
    </ligand>
</feature>
<keyword evidence="3" id="KW-0456">Lyase</keyword>
<feature type="domain" description="Molybdopterin cofactor biosynthesis C (MoaC)" evidence="4">
    <location>
        <begin position="6"/>
        <end position="146"/>
    </location>
</feature>
<dbReference type="PATRIC" id="fig|1198449.6.peg.862"/>
<feature type="active site" evidence="3">
    <location>
        <position position="117"/>
    </location>
</feature>
<dbReference type="Proteomes" id="UP000016887">
    <property type="component" value="Chromosome"/>
</dbReference>
<dbReference type="InterPro" id="IPR036522">
    <property type="entry name" value="MoaC_sf"/>
</dbReference>
<comment type="pathway">
    <text evidence="1 3">Cofactor biosynthesis; molybdopterin biosynthesis.</text>
</comment>
<evidence type="ECO:0000256" key="2">
    <source>
        <dbReference type="ARBA" id="ARBA00023150"/>
    </source>
</evidence>
<reference evidence="5 6" key="1">
    <citation type="journal article" date="2013" name="Appl. Environ. Microbiol.">
        <title>Variation of the Virus-Related Elements within Syntenic Genomes of the Hyperthermophilic Archaeon Aeropyrum.</title>
        <authorList>
            <person name="Daifuku T."/>
            <person name="Yoshida T."/>
            <person name="Kitamura T."/>
            <person name="Kawaichi S."/>
            <person name="Inoue T."/>
            <person name="Nomura K."/>
            <person name="Yoshida Y."/>
            <person name="Kuno S."/>
            <person name="Sako Y."/>
        </authorList>
    </citation>
    <scope>NUCLEOTIDE SEQUENCE [LARGE SCALE GENOMIC DNA]</scope>
    <source>
        <strain evidence="5 6">SY1</strain>
    </source>
</reference>
<evidence type="ECO:0000259" key="4">
    <source>
        <dbReference type="Pfam" id="PF01967"/>
    </source>
</evidence>
<feature type="binding site" evidence="3">
    <location>
        <begin position="66"/>
        <end position="68"/>
    </location>
    <ligand>
        <name>substrate</name>
    </ligand>
</feature>
<dbReference type="InterPro" id="IPR002820">
    <property type="entry name" value="Mopterin_CF_biosynth-C_dom"/>
</dbReference>
<dbReference type="Pfam" id="PF01967">
    <property type="entry name" value="MoaC"/>
    <property type="match status" value="1"/>
</dbReference>
<dbReference type="HAMAP" id="MF_01224_A">
    <property type="entry name" value="MoaC_A"/>
    <property type="match status" value="1"/>
</dbReference>
<dbReference type="InterPro" id="IPR023045">
    <property type="entry name" value="MoaC"/>
</dbReference>
<dbReference type="NCBIfam" id="TIGR00581">
    <property type="entry name" value="moaC"/>
    <property type="match status" value="1"/>
</dbReference>
<evidence type="ECO:0000313" key="5">
    <source>
        <dbReference type="EMBL" id="BAN90322.1"/>
    </source>
</evidence>
<dbReference type="GeneID" id="17110230"/>
<dbReference type="GO" id="GO:0061799">
    <property type="term" value="F:cyclic pyranopterin monophosphate synthase activity"/>
    <property type="evidence" value="ECO:0007669"/>
    <property type="project" value="UniProtKB-UniRule"/>
</dbReference>